<dbReference type="RefSeq" id="WP_146321797.1">
    <property type="nucleotide sequence ID" value="NZ_CP042305.1"/>
</dbReference>
<accession>A0A5B8M5W1</accession>
<sequence length="100" mass="10115">MSNRQRLGIAILALGVIVAIAGVIVGFVPVTKIGESCGTAFSPSGPDGFSLSAAYVDTLCKQQVAPFIATTWTLIIAGLVAIVAGIALILVQRAPAIAHA</sequence>
<keyword evidence="3" id="KW-1185">Reference proteome</keyword>
<feature type="transmembrane region" description="Helical" evidence="1">
    <location>
        <begin position="7"/>
        <end position="28"/>
    </location>
</feature>
<reference evidence="2 3" key="1">
    <citation type="submission" date="2019-07" db="EMBL/GenBank/DDBJ databases">
        <title>Full genome sequence of Humibacter sp. WJ7-1.</title>
        <authorList>
            <person name="Im W.-T."/>
        </authorList>
    </citation>
    <scope>NUCLEOTIDE SEQUENCE [LARGE SCALE GENOMIC DNA]</scope>
    <source>
        <strain evidence="2 3">WJ7-1</strain>
    </source>
</reference>
<name>A0A5B8M5W1_9MICO</name>
<organism evidence="2 3">
    <name type="scientific">Humibacter ginsenosidimutans</name>
    <dbReference type="NCBI Taxonomy" id="2599293"/>
    <lineage>
        <taxon>Bacteria</taxon>
        <taxon>Bacillati</taxon>
        <taxon>Actinomycetota</taxon>
        <taxon>Actinomycetes</taxon>
        <taxon>Micrococcales</taxon>
        <taxon>Microbacteriaceae</taxon>
        <taxon>Humibacter</taxon>
    </lineage>
</organism>
<keyword evidence="1" id="KW-0812">Transmembrane</keyword>
<dbReference type="AlphaFoldDB" id="A0A5B8M5W1"/>
<evidence type="ECO:0000313" key="2">
    <source>
        <dbReference type="EMBL" id="QDZ15763.1"/>
    </source>
</evidence>
<evidence type="ECO:0000313" key="3">
    <source>
        <dbReference type="Proteomes" id="UP000320216"/>
    </source>
</evidence>
<protein>
    <submittedName>
        <fullName evidence="2">Uncharacterized protein</fullName>
    </submittedName>
</protein>
<dbReference type="EMBL" id="CP042305">
    <property type="protein sequence ID" value="QDZ15763.1"/>
    <property type="molecule type" value="Genomic_DNA"/>
</dbReference>
<dbReference type="KEGG" id="huw:FPZ11_14235"/>
<gene>
    <name evidence="2" type="ORF">FPZ11_14235</name>
</gene>
<keyword evidence="1" id="KW-1133">Transmembrane helix</keyword>
<keyword evidence="1" id="KW-0472">Membrane</keyword>
<proteinExistence type="predicted"/>
<dbReference type="Proteomes" id="UP000320216">
    <property type="component" value="Chromosome"/>
</dbReference>
<feature type="transmembrane region" description="Helical" evidence="1">
    <location>
        <begin position="67"/>
        <end position="91"/>
    </location>
</feature>
<evidence type="ECO:0000256" key="1">
    <source>
        <dbReference type="SAM" id="Phobius"/>
    </source>
</evidence>